<name>A0A445C917_ARAHY</name>
<proteinExistence type="predicted"/>
<dbReference type="Proteomes" id="UP000289738">
    <property type="component" value="Chromosome A07"/>
</dbReference>
<dbReference type="AlphaFoldDB" id="A0A445C917"/>
<accession>A0A445C917</accession>
<dbReference type="EMBL" id="SDMP01000007">
    <property type="protein sequence ID" value="RYR47425.1"/>
    <property type="molecule type" value="Genomic_DNA"/>
</dbReference>
<comment type="caution">
    <text evidence="1">The sequence shown here is derived from an EMBL/GenBank/DDBJ whole genome shotgun (WGS) entry which is preliminary data.</text>
</comment>
<protein>
    <submittedName>
        <fullName evidence="1">Uncharacterized protein</fullName>
    </submittedName>
</protein>
<gene>
    <name evidence="1" type="ORF">Ahy_A07g033354</name>
</gene>
<evidence type="ECO:0000313" key="1">
    <source>
        <dbReference type="EMBL" id="RYR47425.1"/>
    </source>
</evidence>
<organism evidence="1 2">
    <name type="scientific">Arachis hypogaea</name>
    <name type="common">Peanut</name>
    <dbReference type="NCBI Taxonomy" id="3818"/>
    <lineage>
        <taxon>Eukaryota</taxon>
        <taxon>Viridiplantae</taxon>
        <taxon>Streptophyta</taxon>
        <taxon>Embryophyta</taxon>
        <taxon>Tracheophyta</taxon>
        <taxon>Spermatophyta</taxon>
        <taxon>Magnoliopsida</taxon>
        <taxon>eudicotyledons</taxon>
        <taxon>Gunneridae</taxon>
        <taxon>Pentapetalae</taxon>
        <taxon>rosids</taxon>
        <taxon>fabids</taxon>
        <taxon>Fabales</taxon>
        <taxon>Fabaceae</taxon>
        <taxon>Papilionoideae</taxon>
        <taxon>50 kb inversion clade</taxon>
        <taxon>dalbergioids sensu lato</taxon>
        <taxon>Dalbergieae</taxon>
        <taxon>Pterocarpus clade</taxon>
        <taxon>Arachis</taxon>
    </lineage>
</organism>
<keyword evidence="2" id="KW-1185">Reference proteome</keyword>
<sequence>MNEAQGPITLRNGGVAGSVDLMARGVHRSYLLQSVNIVVIPKKYLRNRVVQRSEPNLSPNSVSFSLFHFSPKFNNFPKYLILFIPRFDSAPWQLKPIKAQRCALTGKHFTRSKKWSCL</sequence>
<evidence type="ECO:0000313" key="2">
    <source>
        <dbReference type="Proteomes" id="UP000289738"/>
    </source>
</evidence>
<reference evidence="1 2" key="1">
    <citation type="submission" date="2019-01" db="EMBL/GenBank/DDBJ databases">
        <title>Sequencing of cultivated peanut Arachis hypogaea provides insights into genome evolution and oil improvement.</title>
        <authorList>
            <person name="Chen X."/>
        </authorList>
    </citation>
    <scope>NUCLEOTIDE SEQUENCE [LARGE SCALE GENOMIC DNA]</scope>
    <source>
        <strain evidence="2">cv. Fuhuasheng</strain>
        <tissue evidence="1">Leaves</tissue>
    </source>
</reference>